<dbReference type="AlphaFoldDB" id="A0A9W9AWH7"/>
<comment type="caution">
    <text evidence="2">The sequence shown here is derived from an EMBL/GenBank/DDBJ whole genome shotgun (WGS) entry which is preliminary data.</text>
</comment>
<reference evidence="2" key="1">
    <citation type="submission" date="2022-08" db="EMBL/GenBank/DDBJ databases">
        <title>A Global Phylogenomic Analysis of the Shiitake Genus Lentinula.</title>
        <authorList>
            <consortium name="DOE Joint Genome Institute"/>
            <person name="Sierra-Patev S."/>
            <person name="Min B."/>
            <person name="Naranjo-Ortiz M."/>
            <person name="Looney B."/>
            <person name="Konkel Z."/>
            <person name="Slot J.C."/>
            <person name="Sakamoto Y."/>
            <person name="Steenwyk J.L."/>
            <person name="Rokas A."/>
            <person name="Carro J."/>
            <person name="Camarero S."/>
            <person name="Ferreira P."/>
            <person name="Molpeceres G."/>
            <person name="Ruiz-Duenas F.J."/>
            <person name="Serrano A."/>
            <person name="Henrissat B."/>
            <person name="Drula E."/>
            <person name="Hughes K.W."/>
            <person name="Mata J.L."/>
            <person name="Ishikawa N.K."/>
            <person name="Vargas-Isla R."/>
            <person name="Ushijima S."/>
            <person name="Smith C.A."/>
            <person name="Ahrendt S."/>
            <person name="Andreopoulos W."/>
            <person name="He G."/>
            <person name="Labutti K."/>
            <person name="Lipzen A."/>
            <person name="Ng V."/>
            <person name="Riley R."/>
            <person name="Sandor L."/>
            <person name="Barry K."/>
            <person name="Martinez A.T."/>
            <person name="Xiao Y."/>
            <person name="Gibbons J.G."/>
            <person name="Terashima K."/>
            <person name="Grigoriev I.V."/>
            <person name="Hibbett D.S."/>
        </authorList>
    </citation>
    <scope>NUCLEOTIDE SEQUENCE</scope>
    <source>
        <strain evidence="2">JLM2183</strain>
    </source>
</reference>
<dbReference type="InterPro" id="IPR001810">
    <property type="entry name" value="F-box_dom"/>
</dbReference>
<protein>
    <recommendedName>
        <fullName evidence="1">F-box domain-containing protein</fullName>
    </recommendedName>
</protein>
<name>A0A9W9AWH7_9AGAR</name>
<evidence type="ECO:0000313" key="2">
    <source>
        <dbReference type="EMBL" id="KAJ4490356.1"/>
    </source>
</evidence>
<gene>
    <name evidence="2" type="ORF">J3R30DRAFT_3693961</name>
</gene>
<dbReference type="EMBL" id="JAOTPV010000001">
    <property type="protein sequence ID" value="KAJ4490356.1"/>
    <property type="molecule type" value="Genomic_DNA"/>
</dbReference>
<proteinExistence type="predicted"/>
<evidence type="ECO:0000313" key="3">
    <source>
        <dbReference type="Proteomes" id="UP001150266"/>
    </source>
</evidence>
<organism evidence="2 3">
    <name type="scientific">Lentinula aciculospora</name>
    <dbReference type="NCBI Taxonomy" id="153920"/>
    <lineage>
        <taxon>Eukaryota</taxon>
        <taxon>Fungi</taxon>
        <taxon>Dikarya</taxon>
        <taxon>Basidiomycota</taxon>
        <taxon>Agaricomycotina</taxon>
        <taxon>Agaricomycetes</taxon>
        <taxon>Agaricomycetidae</taxon>
        <taxon>Agaricales</taxon>
        <taxon>Marasmiineae</taxon>
        <taxon>Omphalotaceae</taxon>
        <taxon>Lentinula</taxon>
    </lineage>
</organism>
<dbReference type="Gene3D" id="3.80.10.10">
    <property type="entry name" value="Ribonuclease Inhibitor"/>
    <property type="match status" value="1"/>
</dbReference>
<keyword evidence="3" id="KW-1185">Reference proteome</keyword>
<dbReference type="OrthoDB" id="2884634at2759"/>
<accession>A0A9W9AWH7</accession>
<dbReference type="Proteomes" id="UP001150266">
    <property type="component" value="Unassembled WGS sequence"/>
</dbReference>
<dbReference type="PROSITE" id="PS50181">
    <property type="entry name" value="FBOX"/>
    <property type="match status" value="1"/>
</dbReference>
<feature type="domain" description="F-box" evidence="1">
    <location>
        <begin position="1"/>
        <end position="51"/>
    </location>
</feature>
<dbReference type="InterPro" id="IPR032675">
    <property type="entry name" value="LRR_dom_sf"/>
</dbReference>
<sequence>MSSVQQLPFDVLSEIFKYLPSLHLFKEIETEVISPKTGPYILRPENSWRNAAIHETRLWDRVHLEVGQRPPPPGKVELLQLYLSRSRNRTLSVSLHCTWIGRARDNALLSSLFTTADRWQFLSLHALAKSLPLFHVLGPFPMLEILHLYVAHEAKSPPLTNANHIFRHAPRLHTIRYRHSDDRSVFMMPLDQLKVFQGPTSSIPPELGCEWISNLHWCALAANGPQSGWASAEVAAPYMREFSIQERIQPLNTIAILNILSLPSLEILRVKVGSRNRLCDAINGLLRRSMCILTELCLDIPDLTNQPMNTILAQTPQIVKLRITSKKLLPDFVECWIYNAKTHAGNPCILQHLEYLDLGRSTFTPNAEVALLQMVQSRWEVPEQISVEKYFAGPSVGSIVRLRTIQVPHKFQRTKRSQKKILKMWKAEGLDIQFGPGSQNRL</sequence>
<evidence type="ECO:0000259" key="1">
    <source>
        <dbReference type="PROSITE" id="PS50181"/>
    </source>
</evidence>